<reference evidence="2" key="1">
    <citation type="submission" date="2022-08" db="UniProtKB">
        <authorList>
            <consortium name="EnsemblMetazoa"/>
        </authorList>
    </citation>
    <scope>IDENTIFICATION</scope>
    <source>
        <strain evidence="2">05x7-T-G4-1.051#20</strain>
    </source>
</reference>
<feature type="transmembrane region" description="Helical" evidence="1">
    <location>
        <begin position="53"/>
        <end position="75"/>
    </location>
</feature>
<evidence type="ECO:0000313" key="3">
    <source>
        <dbReference type="Proteomes" id="UP000005408"/>
    </source>
</evidence>
<name>A0A8W8IZR6_MAGGI</name>
<keyword evidence="1" id="KW-0472">Membrane</keyword>
<keyword evidence="1" id="KW-1133">Transmembrane helix</keyword>
<keyword evidence="1" id="KW-0812">Transmembrane</keyword>
<keyword evidence="3" id="KW-1185">Reference proteome</keyword>
<evidence type="ECO:0000256" key="1">
    <source>
        <dbReference type="SAM" id="Phobius"/>
    </source>
</evidence>
<evidence type="ECO:0000313" key="2">
    <source>
        <dbReference type="EnsemblMetazoa" id="G16398.4:cds"/>
    </source>
</evidence>
<sequence>TFLYNTAIVNCNTIVGIAATSLIVMSASRYIRRMTRTFIYSCKEMTPMVDSDSFIVFFLIIIFAIYIIQSSVLFTYLHEHNKIDVKVIFWFIFFHITTVFINNIYQMVDSDIFAIRASVTHIFKPIRVLFLDSFLLIMMLCVVYSIYHLVSLKLSCVIVITGLSKCIQISGSIIIYILLLHSAFPSLDKVGLVSSLKMLDYVGVIFVAYFSGFSFLQISQCILLCYHSGWNKLIHQRLVGIFYP</sequence>
<dbReference type="AlphaFoldDB" id="A0A8W8IZR6"/>
<dbReference type="EnsemblMetazoa" id="G16398.4">
    <property type="protein sequence ID" value="G16398.4:cds"/>
    <property type="gene ID" value="G16398"/>
</dbReference>
<feature type="transmembrane region" description="Helical" evidence="1">
    <location>
        <begin position="87"/>
        <end position="105"/>
    </location>
</feature>
<feature type="transmembrane region" description="Helical" evidence="1">
    <location>
        <begin position="167"/>
        <end position="187"/>
    </location>
</feature>
<feature type="transmembrane region" description="Helical" evidence="1">
    <location>
        <begin position="12"/>
        <end position="32"/>
    </location>
</feature>
<protein>
    <submittedName>
        <fullName evidence="2">Uncharacterized protein</fullName>
    </submittedName>
</protein>
<proteinExistence type="predicted"/>
<dbReference type="Proteomes" id="UP000005408">
    <property type="component" value="Unassembled WGS sequence"/>
</dbReference>
<feature type="transmembrane region" description="Helical" evidence="1">
    <location>
        <begin position="199"/>
        <end position="218"/>
    </location>
</feature>
<feature type="transmembrane region" description="Helical" evidence="1">
    <location>
        <begin position="126"/>
        <end position="147"/>
    </location>
</feature>
<accession>A0A8W8IZR6</accession>
<organism evidence="2 3">
    <name type="scientific">Magallana gigas</name>
    <name type="common">Pacific oyster</name>
    <name type="synonym">Crassostrea gigas</name>
    <dbReference type="NCBI Taxonomy" id="29159"/>
    <lineage>
        <taxon>Eukaryota</taxon>
        <taxon>Metazoa</taxon>
        <taxon>Spiralia</taxon>
        <taxon>Lophotrochozoa</taxon>
        <taxon>Mollusca</taxon>
        <taxon>Bivalvia</taxon>
        <taxon>Autobranchia</taxon>
        <taxon>Pteriomorphia</taxon>
        <taxon>Ostreida</taxon>
        <taxon>Ostreoidea</taxon>
        <taxon>Ostreidae</taxon>
        <taxon>Magallana</taxon>
    </lineage>
</organism>